<feature type="region of interest" description="Disordered" evidence="5">
    <location>
        <begin position="94"/>
        <end position="118"/>
    </location>
</feature>
<dbReference type="SUPFAM" id="SSF54862">
    <property type="entry name" value="4Fe-4S ferredoxins"/>
    <property type="match status" value="1"/>
</dbReference>
<proteinExistence type="predicted"/>
<accession>A0AAE3HD53</accession>
<name>A0AAE3HD53_9EURY</name>
<dbReference type="InterPro" id="IPR017900">
    <property type="entry name" value="4Fe4S_Fe_S_CS"/>
</dbReference>
<organism evidence="7 8">
    <name type="scientific">Methanolobus chelungpuianus</name>
    <dbReference type="NCBI Taxonomy" id="502115"/>
    <lineage>
        <taxon>Archaea</taxon>
        <taxon>Methanobacteriati</taxon>
        <taxon>Methanobacteriota</taxon>
        <taxon>Stenosarchaea group</taxon>
        <taxon>Methanomicrobia</taxon>
        <taxon>Methanosarcinales</taxon>
        <taxon>Methanosarcinaceae</taxon>
        <taxon>Methanolobus</taxon>
    </lineage>
</organism>
<dbReference type="NCBIfam" id="NF040864">
    <property type="entry name" value="HgcB_ferredoxin"/>
    <property type="match status" value="1"/>
</dbReference>
<feature type="domain" description="4Fe-4S ferredoxin-type" evidence="6">
    <location>
        <begin position="38"/>
        <end position="67"/>
    </location>
</feature>
<dbReference type="PANTHER" id="PTHR43687:SF4">
    <property type="entry name" value="BLR5484 PROTEIN"/>
    <property type="match status" value="1"/>
</dbReference>
<dbReference type="GO" id="GO:0051539">
    <property type="term" value="F:4 iron, 4 sulfur cluster binding"/>
    <property type="evidence" value="ECO:0007669"/>
    <property type="project" value="UniProtKB-KW"/>
</dbReference>
<dbReference type="Gene3D" id="3.30.70.20">
    <property type="match status" value="1"/>
</dbReference>
<dbReference type="EMBL" id="JTEO01000006">
    <property type="protein sequence ID" value="MCQ6963648.1"/>
    <property type="molecule type" value="Genomic_DNA"/>
</dbReference>
<keyword evidence="8" id="KW-1185">Reference proteome</keyword>
<evidence type="ECO:0000256" key="1">
    <source>
        <dbReference type="ARBA" id="ARBA00022485"/>
    </source>
</evidence>
<dbReference type="Pfam" id="PF13187">
    <property type="entry name" value="Fer4_9"/>
    <property type="match status" value="1"/>
</dbReference>
<reference evidence="7 8" key="1">
    <citation type="journal article" date="2011" name="Appl. Environ. Microbiol.">
        <title>Methanogenic archaea isolated from Taiwan's Chelungpu fault.</title>
        <authorList>
            <person name="Wu S.Y."/>
            <person name="Lai M.C."/>
        </authorList>
    </citation>
    <scope>NUCLEOTIDE SEQUENCE [LARGE SCALE GENOMIC DNA]</scope>
    <source>
        <strain evidence="7 8">St545Mb</strain>
    </source>
</reference>
<dbReference type="InterPro" id="IPR050572">
    <property type="entry name" value="Fe-S_Ferredoxin"/>
</dbReference>
<gene>
    <name evidence="7" type="ORF">PV02_11340</name>
</gene>
<keyword evidence="4" id="KW-0411">Iron-sulfur</keyword>
<sequence length="118" mass="12764">MFDSYLENTLLYNPEKCINCLRCTHVCPHGVFAEGKDHAELMQPAACMECGACALNCPVRAIEVQSGVGCAWAMIRAALRGKGMDNGECGCGGEERSCCGESTKESSSYREEMSIPED</sequence>
<evidence type="ECO:0000256" key="5">
    <source>
        <dbReference type="SAM" id="MobiDB-lite"/>
    </source>
</evidence>
<evidence type="ECO:0000313" key="8">
    <source>
        <dbReference type="Proteomes" id="UP001206983"/>
    </source>
</evidence>
<dbReference type="PROSITE" id="PS00198">
    <property type="entry name" value="4FE4S_FER_1"/>
    <property type="match status" value="2"/>
</dbReference>
<keyword evidence="1" id="KW-0004">4Fe-4S</keyword>
<keyword evidence="3" id="KW-0408">Iron</keyword>
<dbReference type="Proteomes" id="UP001206983">
    <property type="component" value="Unassembled WGS sequence"/>
</dbReference>
<evidence type="ECO:0000256" key="3">
    <source>
        <dbReference type="ARBA" id="ARBA00023004"/>
    </source>
</evidence>
<evidence type="ECO:0000313" key="7">
    <source>
        <dbReference type="EMBL" id="MCQ6963648.1"/>
    </source>
</evidence>
<protein>
    <submittedName>
        <fullName evidence="7">4Fe-4S ferredoxin</fullName>
    </submittedName>
</protein>
<dbReference type="InterPro" id="IPR017896">
    <property type="entry name" value="4Fe4S_Fe-S-bd"/>
</dbReference>
<evidence type="ECO:0000256" key="2">
    <source>
        <dbReference type="ARBA" id="ARBA00022723"/>
    </source>
</evidence>
<dbReference type="PANTHER" id="PTHR43687">
    <property type="entry name" value="ADENYLYLSULFATE REDUCTASE, BETA SUBUNIT"/>
    <property type="match status" value="1"/>
</dbReference>
<feature type="domain" description="4Fe-4S ferredoxin-type" evidence="6">
    <location>
        <begin position="8"/>
        <end position="37"/>
    </location>
</feature>
<evidence type="ECO:0000259" key="6">
    <source>
        <dbReference type="PROSITE" id="PS51379"/>
    </source>
</evidence>
<dbReference type="PROSITE" id="PS51379">
    <property type="entry name" value="4FE4S_FER_2"/>
    <property type="match status" value="2"/>
</dbReference>
<keyword evidence="2" id="KW-0479">Metal-binding</keyword>
<comment type="caution">
    <text evidence="7">The sequence shown here is derived from an EMBL/GenBank/DDBJ whole genome shotgun (WGS) entry which is preliminary data.</text>
</comment>
<dbReference type="AlphaFoldDB" id="A0AAE3HD53"/>
<dbReference type="GO" id="GO:0016491">
    <property type="term" value="F:oxidoreductase activity"/>
    <property type="evidence" value="ECO:0007669"/>
    <property type="project" value="UniProtKB-ARBA"/>
</dbReference>
<evidence type="ECO:0000256" key="4">
    <source>
        <dbReference type="ARBA" id="ARBA00023014"/>
    </source>
</evidence>
<dbReference type="GO" id="GO:0046872">
    <property type="term" value="F:metal ion binding"/>
    <property type="evidence" value="ECO:0007669"/>
    <property type="project" value="UniProtKB-KW"/>
</dbReference>